<gene>
    <name evidence="1" type="ORF">RJ639_022011</name>
</gene>
<dbReference type="InterPro" id="IPR011032">
    <property type="entry name" value="GroES-like_sf"/>
</dbReference>
<dbReference type="SUPFAM" id="SSF51735">
    <property type="entry name" value="NAD(P)-binding Rossmann-fold domains"/>
    <property type="match status" value="1"/>
</dbReference>
<dbReference type="Gene3D" id="3.40.50.720">
    <property type="entry name" value="NAD(P)-binding Rossmann-like Domain"/>
    <property type="match status" value="1"/>
</dbReference>
<dbReference type="PANTHER" id="PTHR43205">
    <property type="entry name" value="PROSTAGLANDIN REDUCTASE"/>
    <property type="match status" value="1"/>
</dbReference>
<dbReference type="AlphaFoldDB" id="A0AA89AHI6"/>
<dbReference type="InterPro" id="IPR036291">
    <property type="entry name" value="NAD(P)-bd_dom_sf"/>
</dbReference>
<dbReference type="Gene3D" id="3.90.180.10">
    <property type="entry name" value="Medium-chain alcohol dehydrogenases, catalytic domain"/>
    <property type="match status" value="1"/>
</dbReference>
<dbReference type="Proteomes" id="UP001188597">
    <property type="component" value="Unassembled WGS sequence"/>
</dbReference>
<name>A0AA89AHI6_9ASTE</name>
<protein>
    <submittedName>
        <fullName evidence="1">Uncharacterized protein</fullName>
    </submittedName>
</protein>
<proteinExistence type="predicted"/>
<organism evidence="1 2">
    <name type="scientific">Escallonia herrerae</name>
    <dbReference type="NCBI Taxonomy" id="1293975"/>
    <lineage>
        <taxon>Eukaryota</taxon>
        <taxon>Viridiplantae</taxon>
        <taxon>Streptophyta</taxon>
        <taxon>Embryophyta</taxon>
        <taxon>Tracheophyta</taxon>
        <taxon>Spermatophyta</taxon>
        <taxon>Magnoliopsida</taxon>
        <taxon>eudicotyledons</taxon>
        <taxon>Gunneridae</taxon>
        <taxon>Pentapetalae</taxon>
        <taxon>asterids</taxon>
        <taxon>campanulids</taxon>
        <taxon>Escalloniales</taxon>
        <taxon>Escalloniaceae</taxon>
        <taxon>Escallonia</taxon>
    </lineage>
</organism>
<dbReference type="PANTHER" id="PTHR43205:SF7">
    <property type="entry name" value="PROSTAGLANDIN REDUCTASE 1"/>
    <property type="match status" value="1"/>
</dbReference>
<reference evidence="1" key="1">
    <citation type="submission" date="2022-12" db="EMBL/GenBank/DDBJ databases">
        <title>Draft genome assemblies for two species of Escallonia (Escalloniales).</title>
        <authorList>
            <person name="Chanderbali A."/>
            <person name="Dervinis C."/>
            <person name="Anghel I."/>
            <person name="Soltis D."/>
            <person name="Soltis P."/>
            <person name="Zapata F."/>
        </authorList>
    </citation>
    <scope>NUCLEOTIDE SEQUENCE</scope>
    <source>
        <strain evidence="1">UCBG64.0493</strain>
        <tissue evidence="1">Leaf</tissue>
    </source>
</reference>
<dbReference type="EMBL" id="JAVXUP010002573">
    <property type="protein sequence ID" value="KAK3002533.1"/>
    <property type="molecule type" value="Genomic_DNA"/>
</dbReference>
<sequence>MADLATECDVLDSGDPNFKEGDFVWAMTGWEEYNVTCCLATARMPGITAYVGFYEICNPKKGEKVFISSASGVVGQIFAKLLGCYVVGSVGTKEKTRTVAILTTFYLCAYNSSPITEKVDLLKNKFGFDKVFNYKDEKDLSAALKRILFGRRSLYSSEVFIHASARTPLCLGRVRVGNDSARPLGTLLGQSVRTRLCSGRTVFGRLALCSGRVFENDSARVESSSAVWHSARAECSGTILLRTLLGHLALCSGRVFENDSARAEPYSAIWHSARVECSDTILPRQNLARPFGSVLEQSVRERFCSGRTLLGRLELCSGRVFGHDYARNLTRPFGTLLAQSVRTRFCSGRTLLCRLALYSGSVFGKDSTRAEPYSTVWHSARAECSGTILLGQNHARPFGTLLGRSVWTRFCPGGTLLGRLAVCSSRVFGNDFARVEPYSAVWHSAWAKYLDTIMLGQNLTRPFGTLLRQNHTRPFGTLLWQSVRTRFCSGETLLGPLVLCSGKMFGKDSARAEPYSAVWHSARAECSDTILPGRTLLGRLEVCSGRVFENDSARAEPYSAVWHSARAECLDKILLRQNDARPFGTLLG</sequence>
<accession>A0AA89AHI6</accession>
<dbReference type="SUPFAM" id="SSF50129">
    <property type="entry name" value="GroES-like"/>
    <property type="match status" value="1"/>
</dbReference>
<dbReference type="GO" id="GO:0016628">
    <property type="term" value="F:oxidoreductase activity, acting on the CH-CH group of donors, NAD or NADP as acceptor"/>
    <property type="evidence" value="ECO:0007669"/>
    <property type="project" value="InterPro"/>
</dbReference>
<evidence type="ECO:0000313" key="1">
    <source>
        <dbReference type="EMBL" id="KAK3002533.1"/>
    </source>
</evidence>
<keyword evidence="2" id="KW-1185">Reference proteome</keyword>
<comment type="caution">
    <text evidence="1">The sequence shown here is derived from an EMBL/GenBank/DDBJ whole genome shotgun (WGS) entry which is preliminary data.</text>
</comment>
<dbReference type="InterPro" id="IPR045010">
    <property type="entry name" value="MDR_fam"/>
</dbReference>
<evidence type="ECO:0000313" key="2">
    <source>
        <dbReference type="Proteomes" id="UP001188597"/>
    </source>
</evidence>